<dbReference type="GO" id="GO:0030246">
    <property type="term" value="F:carbohydrate binding"/>
    <property type="evidence" value="ECO:0007669"/>
    <property type="project" value="UniProtKB-ARBA"/>
</dbReference>
<keyword evidence="7" id="KW-1185">Reference proteome</keyword>
<feature type="signal peptide" evidence="4">
    <location>
        <begin position="1"/>
        <end position="24"/>
    </location>
</feature>
<feature type="domain" description="Periplasmic binding protein" evidence="5">
    <location>
        <begin position="31"/>
        <end position="284"/>
    </location>
</feature>
<gene>
    <name evidence="6" type="ORF">HMPREF1705_04298</name>
</gene>
<dbReference type="STRING" id="592015.HMPREF1705_04298"/>
<protein>
    <submittedName>
        <fullName evidence="6">Putative D-allose-binding periplasmic protein</fullName>
    </submittedName>
</protein>
<dbReference type="InterPro" id="IPR025997">
    <property type="entry name" value="SBP_2_dom"/>
</dbReference>
<evidence type="ECO:0000259" key="5">
    <source>
        <dbReference type="Pfam" id="PF13407"/>
    </source>
</evidence>
<comment type="similarity">
    <text evidence="2">Belongs to the bacterial solute-binding protein 2 family.</text>
</comment>
<dbReference type="RefSeq" id="WP_009202312.1">
    <property type="nucleotide sequence ID" value="NZ_ACJX03000001.1"/>
</dbReference>
<comment type="subcellular location">
    <subcellularLocation>
        <location evidence="1">Cell envelope</location>
    </subcellularLocation>
</comment>
<dbReference type="PANTHER" id="PTHR46847:SF1">
    <property type="entry name" value="D-ALLOSE-BINDING PERIPLASMIC PROTEIN-RELATED"/>
    <property type="match status" value="1"/>
</dbReference>
<evidence type="ECO:0000256" key="3">
    <source>
        <dbReference type="ARBA" id="ARBA00022729"/>
    </source>
</evidence>
<evidence type="ECO:0000313" key="6">
    <source>
        <dbReference type="EMBL" id="KRT35036.1"/>
    </source>
</evidence>
<dbReference type="Pfam" id="PF13407">
    <property type="entry name" value="Peripla_BP_4"/>
    <property type="match status" value="1"/>
</dbReference>
<sequence length="314" mass="34050">MRKVLLGLLILMLVVGLFANPSKAQDNKYRIGVVFKALDSDSWLTMKKGVETAMRSHNVEAIILAPDREVNVQQQVQIVEDLITQGVDALCIAPSGSQELIPTFEKAYQAGIPVLLIDTDAPWDKKACFVGTDNYQGGTVAGSFIAQSLNGKGKVALITGIMGHQTHMDRVKGAEDVFAKFPDIKIVAKQPANSERALGMQVMENILTSNPDLDAVFCTNAEMAVGALQATVAAGKKIIVGFDDDRDILNNIASGNITATIAQNPFDMGRFGIEMAVKLLEGEEIPKRIDTGTTLVTKDNVEDFIKKKENIFQN</sequence>
<comment type="caution">
    <text evidence="6">The sequence shown here is derived from an EMBL/GenBank/DDBJ whole genome shotgun (WGS) entry which is preliminary data.</text>
</comment>
<dbReference type="GO" id="GO:0030313">
    <property type="term" value="C:cell envelope"/>
    <property type="evidence" value="ECO:0007669"/>
    <property type="project" value="UniProtKB-SubCell"/>
</dbReference>
<name>A0A0T5X9G8_9BACT</name>
<evidence type="ECO:0000256" key="1">
    <source>
        <dbReference type="ARBA" id="ARBA00004196"/>
    </source>
</evidence>
<feature type="chain" id="PRO_5006666456" evidence="4">
    <location>
        <begin position="25"/>
        <end position="314"/>
    </location>
</feature>
<dbReference type="eggNOG" id="COG1879">
    <property type="taxonomic scope" value="Bacteria"/>
</dbReference>
<dbReference type="PANTHER" id="PTHR46847">
    <property type="entry name" value="D-ALLOSE-BINDING PERIPLASMIC PROTEIN-RELATED"/>
    <property type="match status" value="1"/>
</dbReference>
<dbReference type="CDD" id="cd01536">
    <property type="entry name" value="PBP1_ABC_sugar_binding-like"/>
    <property type="match status" value="1"/>
</dbReference>
<reference evidence="7" key="1">
    <citation type="submission" date="2012-09" db="EMBL/GenBank/DDBJ databases">
        <authorList>
            <person name="Weinstock G."/>
            <person name="Sodergren E."/>
            <person name="Clifton S."/>
            <person name="Fulton L."/>
            <person name="Fulton B."/>
            <person name="Courtney L."/>
            <person name="Fronick C."/>
            <person name="Harrison M."/>
            <person name="Strong C."/>
            <person name="Farmer C."/>
            <person name="Delehaunty K."/>
            <person name="Markovic C."/>
            <person name="Hall O."/>
            <person name="Minx P."/>
            <person name="Tomlinson C."/>
            <person name="Mitreva M."/>
            <person name="Nelson J."/>
            <person name="Hou S."/>
            <person name="Wollam A."/>
            <person name="Pepin K.H."/>
            <person name="Johnson M."/>
            <person name="Bhonagiri V."/>
            <person name="Nash W.E."/>
            <person name="Suruliraj S."/>
            <person name="Warren W."/>
            <person name="Chinwalla A."/>
            <person name="Mardis E.R."/>
            <person name="Wilson R.K."/>
        </authorList>
    </citation>
    <scope>NUCLEOTIDE SEQUENCE [LARGE SCALE GENOMIC DNA]</scope>
    <source>
        <strain evidence="7">OS1</strain>
    </source>
</reference>
<dbReference type="EMBL" id="ACJX03000001">
    <property type="protein sequence ID" value="KRT35036.1"/>
    <property type="molecule type" value="Genomic_DNA"/>
</dbReference>
<evidence type="ECO:0000256" key="2">
    <source>
        <dbReference type="ARBA" id="ARBA00007639"/>
    </source>
</evidence>
<dbReference type="Proteomes" id="UP000005273">
    <property type="component" value="Unassembled WGS sequence"/>
</dbReference>
<dbReference type="Gene3D" id="3.40.50.2300">
    <property type="match status" value="2"/>
</dbReference>
<proteinExistence type="inferred from homology"/>
<dbReference type="AlphaFoldDB" id="A0A0T5X9G8"/>
<dbReference type="InterPro" id="IPR028082">
    <property type="entry name" value="Peripla_BP_I"/>
</dbReference>
<evidence type="ECO:0000256" key="4">
    <source>
        <dbReference type="SAM" id="SignalP"/>
    </source>
</evidence>
<dbReference type="SUPFAM" id="SSF53822">
    <property type="entry name" value="Periplasmic binding protein-like I"/>
    <property type="match status" value="1"/>
</dbReference>
<accession>A0A0T5X9G8</accession>
<organism evidence="6 7">
    <name type="scientific">Acetomicrobium hydrogeniformans ATCC BAA-1850</name>
    <dbReference type="NCBI Taxonomy" id="592015"/>
    <lineage>
        <taxon>Bacteria</taxon>
        <taxon>Thermotogati</taxon>
        <taxon>Synergistota</taxon>
        <taxon>Synergistia</taxon>
        <taxon>Synergistales</taxon>
        <taxon>Acetomicrobiaceae</taxon>
        <taxon>Acetomicrobium</taxon>
    </lineage>
</organism>
<keyword evidence="3 4" id="KW-0732">Signal</keyword>
<evidence type="ECO:0000313" key="7">
    <source>
        <dbReference type="Proteomes" id="UP000005273"/>
    </source>
</evidence>